<accession>A0A2G8RDI4</accession>
<evidence type="ECO:0000313" key="2">
    <source>
        <dbReference type="Proteomes" id="UP000231259"/>
    </source>
</evidence>
<dbReference type="Proteomes" id="UP000231259">
    <property type="component" value="Unassembled WGS sequence"/>
</dbReference>
<keyword evidence="2" id="KW-1185">Reference proteome</keyword>
<organism evidence="1 2">
    <name type="scientific">Puniceibacterium antarcticum</name>
    <dbReference type="NCBI Taxonomy" id="1206336"/>
    <lineage>
        <taxon>Bacteria</taxon>
        <taxon>Pseudomonadati</taxon>
        <taxon>Pseudomonadota</taxon>
        <taxon>Alphaproteobacteria</taxon>
        <taxon>Rhodobacterales</taxon>
        <taxon>Paracoccaceae</taxon>
        <taxon>Puniceibacterium</taxon>
    </lineage>
</organism>
<reference evidence="1 2" key="1">
    <citation type="submission" date="2013-09" db="EMBL/GenBank/DDBJ databases">
        <title>Genome sequencing of Phaeobacter antarcticus sp. nov. SM1211.</title>
        <authorList>
            <person name="Zhang X.-Y."/>
            <person name="Liu C."/>
            <person name="Chen X.-L."/>
            <person name="Xie B.-B."/>
            <person name="Qin Q.-L."/>
            <person name="Rong J.-C."/>
            <person name="Zhang Y.-Z."/>
        </authorList>
    </citation>
    <scope>NUCLEOTIDE SEQUENCE [LARGE SCALE GENOMIC DNA]</scope>
    <source>
        <strain evidence="1 2">SM1211</strain>
    </source>
</reference>
<proteinExistence type="predicted"/>
<protein>
    <submittedName>
        <fullName evidence="1">Uncharacterized protein</fullName>
    </submittedName>
</protein>
<sequence>MPETAIRAAAGSQIIRVVIRSENRARVIAGKIIDPLPS</sequence>
<comment type="caution">
    <text evidence="1">The sequence shown here is derived from an EMBL/GenBank/DDBJ whole genome shotgun (WGS) entry which is preliminary data.</text>
</comment>
<evidence type="ECO:0000313" key="1">
    <source>
        <dbReference type="EMBL" id="PIL19634.1"/>
    </source>
</evidence>
<gene>
    <name evidence="1" type="ORF">P775_14005</name>
</gene>
<dbReference type="AlphaFoldDB" id="A0A2G8RDI4"/>
<name>A0A2G8RDI4_9RHOB</name>
<dbReference type="EMBL" id="AWWI01000096">
    <property type="protein sequence ID" value="PIL19634.1"/>
    <property type="molecule type" value="Genomic_DNA"/>
</dbReference>